<evidence type="ECO:0000256" key="1">
    <source>
        <dbReference type="ARBA" id="ARBA00022475"/>
    </source>
</evidence>
<comment type="catalytic activity">
    <reaction evidence="11">
        <text>[GlcNAc-(1-&gt;4)-Mur2Ac(oyl-L-Ala-gamma-D-Glu-L-Lys-D-Ala-D-Ala)](n)-di-trans,octa-cis-undecaprenyl diphosphate + beta-D-GlcNAc-(1-&gt;4)-Mur2Ac(oyl-L-Ala-gamma-D-Glu-L-Lys-D-Ala-D-Ala)-di-trans,octa-cis-undecaprenyl diphosphate = [GlcNAc-(1-&gt;4)-Mur2Ac(oyl-L-Ala-gamma-D-Glu-L-Lys-D-Ala-D-Ala)](n+1)-di-trans,octa-cis-undecaprenyl diphosphate + di-trans,octa-cis-undecaprenyl diphosphate + H(+)</text>
        <dbReference type="Rhea" id="RHEA:23708"/>
        <dbReference type="Rhea" id="RHEA-COMP:9602"/>
        <dbReference type="Rhea" id="RHEA-COMP:9603"/>
        <dbReference type="ChEBI" id="CHEBI:15378"/>
        <dbReference type="ChEBI" id="CHEBI:58405"/>
        <dbReference type="ChEBI" id="CHEBI:60033"/>
        <dbReference type="ChEBI" id="CHEBI:78435"/>
        <dbReference type="EC" id="2.4.99.28"/>
    </reaction>
</comment>
<dbReference type="HAMAP" id="MF_00766">
    <property type="entry name" value="PGT_MtgA"/>
    <property type="match status" value="1"/>
</dbReference>
<evidence type="ECO:0000256" key="4">
    <source>
        <dbReference type="ARBA" id="ARBA00022679"/>
    </source>
</evidence>
<keyword evidence="7 11" id="KW-0573">Peptidoglycan synthesis</keyword>
<gene>
    <name evidence="11" type="primary">mtgA</name>
    <name evidence="13" type="ORF">EM6_1537</name>
</gene>
<evidence type="ECO:0000256" key="7">
    <source>
        <dbReference type="ARBA" id="ARBA00022984"/>
    </source>
</evidence>
<evidence type="ECO:0000256" key="3">
    <source>
        <dbReference type="ARBA" id="ARBA00022676"/>
    </source>
</evidence>
<dbReference type="PANTHER" id="PTHR30400:SF0">
    <property type="entry name" value="BIOSYNTHETIC PEPTIDOGLYCAN TRANSGLYCOSYLASE"/>
    <property type="match status" value="1"/>
</dbReference>
<dbReference type="GO" id="GO:0016763">
    <property type="term" value="F:pentosyltransferase activity"/>
    <property type="evidence" value="ECO:0007669"/>
    <property type="project" value="InterPro"/>
</dbReference>
<proteinExistence type="inferred from homology"/>
<reference evidence="14" key="2">
    <citation type="journal article" date="2017" name="Plant Physiol. Biochem.">
        <title>Differential oxidative and antioxidative response of duckweed Lemna minor toward plant growth promoting/inhibiting bacteria.</title>
        <authorList>
            <person name="Ishizawa H."/>
            <person name="Kuroda M."/>
            <person name="Morikawa M."/>
            <person name="Ike M."/>
        </authorList>
    </citation>
    <scope>NUCLEOTIDE SEQUENCE [LARGE SCALE GENOMIC DNA]</scope>
    <source>
        <strain evidence="14">M6</strain>
    </source>
</reference>
<comment type="similarity">
    <text evidence="11">Belongs to the glycosyltransferase 51 family.</text>
</comment>
<evidence type="ECO:0000256" key="6">
    <source>
        <dbReference type="ARBA" id="ARBA00022960"/>
    </source>
</evidence>
<evidence type="ECO:0000313" key="14">
    <source>
        <dbReference type="Proteomes" id="UP000278756"/>
    </source>
</evidence>
<dbReference type="OrthoDB" id="9766909at2"/>
<keyword evidence="6 11" id="KW-0133">Cell shape</keyword>
<evidence type="ECO:0000256" key="8">
    <source>
        <dbReference type="ARBA" id="ARBA00022989"/>
    </source>
</evidence>
<feature type="transmembrane region" description="Helical" evidence="11">
    <location>
        <begin position="12"/>
        <end position="35"/>
    </location>
</feature>
<dbReference type="UniPathway" id="UPA00219"/>
<dbReference type="Gene3D" id="1.10.3810.10">
    <property type="entry name" value="Biosynthetic peptidoglycan transglycosylase-like"/>
    <property type="match status" value="1"/>
</dbReference>
<evidence type="ECO:0000256" key="10">
    <source>
        <dbReference type="ARBA" id="ARBA00023316"/>
    </source>
</evidence>
<feature type="domain" description="Glycosyl transferase family 51" evidence="12">
    <location>
        <begin position="51"/>
        <end position="210"/>
    </location>
</feature>
<evidence type="ECO:0000259" key="12">
    <source>
        <dbReference type="Pfam" id="PF00912"/>
    </source>
</evidence>
<dbReference type="NCBIfam" id="TIGR02070">
    <property type="entry name" value="mono_pep_trsgly"/>
    <property type="match status" value="1"/>
</dbReference>
<dbReference type="EC" id="2.4.99.28" evidence="11"/>
<keyword evidence="4 11" id="KW-0808">Transferase</keyword>
<accession>A0A3G9G718</accession>
<dbReference type="GO" id="GO:0005886">
    <property type="term" value="C:plasma membrane"/>
    <property type="evidence" value="ECO:0007669"/>
    <property type="project" value="UniProtKB-SubCell"/>
</dbReference>
<keyword evidence="3 11" id="KW-0328">Glycosyltransferase</keyword>
<dbReference type="Proteomes" id="UP000278756">
    <property type="component" value="Chromosome 1"/>
</dbReference>
<sequence length="231" mass="25404">MAGAKAKFGIGRLLVFVIVGGFAFSVASVAVHRFLPVPITFLMVQRIFEGKGYHHEWVPASRISDNLKVAVIAAEDAKFCSHYGFDMNAIEKAQRNNARGRKVRGGSTISQQTAKNAFLWPQRSYVRKGVEAYYALLIETMWPKSRIMEVYLNSAEWGPGIYGAEAASQYWFGKSADDLTQAEASRLAAILPSPLKWKAAKSGKYVKGRSGKIRANAGVVRRNGIGTCVLE</sequence>
<keyword evidence="9 11" id="KW-0472">Membrane</keyword>
<dbReference type="InterPro" id="IPR036950">
    <property type="entry name" value="PBP_transglycosylase"/>
</dbReference>
<dbReference type="PANTHER" id="PTHR30400">
    <property type="entry name" value="MONOFUNCTIONAL BIOSYNTHETIC PEPTIDOGLYCAN TRANSGLYCOSYLASE"/>
    <property type="match status" value="1"/>
</dbReference>
<dbReference type="GO" id="GO:0009274">
    <property type="term" value="C:peptidoglycan-based cell wall"/>
    <property type="evidence" value="ECO:0007669"/>
    <property type="project" value="InterPro"/>
</dbReference>
<keyword evidence="8 11" id="KW-1133">Transmembrane helix</keyword>
<dbReference type="GO" id="GO:0008360">
    <property type="term" value="P:regulation of cell shape"/>
    <property type="evidence" value="ECO:0007669"/>
    <property type="project" value="UniProtKB-KW"/>
</dbReference>
<dbReference type="EMBL" id="AP018827">
    <property type="protein sequence ID" value="BBF80943.1"/>
    <property type="molecule type" value="Genomic_DNA"/>
</dbReference>
<evidence type="ECO:0000256" key="11">
    <source>
        <dbReference type="HAMAP-Rule" id="MF_00766"/>
    </source>
</evidence>
<keyword evidence="1 11" id="KW-1003">Cell membrane</keyword>
<dbReference type="RefSeq" id="WP_126421650.1">
    <property type="nucleotide sequence ID" value="NZ_AP018827.1"/>
</dbReference>
<keyword evidence="2 11" id="KW-0997">Cell inner membrane</keyword>
<dbReference type="SUPFAM" id="SSF53955">
    <property type="entry name" value="Lysozyme-like"/>
    <property type="match status" value="1"/>
</dbReference>
<evidence type="ECO:0000256" key="9">
    <source>
        <dbReference type="ARBA" id="ARBA00023136"/>
    </source>
</evidence>
<keyword evidence="10 11" id="KW-0961">Cell wall biogenesis/degradation</keyword>
<dbReference type="Pfam" id="PF00912">
    <property type="entry name" value="Transgly"/>
    <property type="match status" value="1"/>
</dbReference>
<evidence type="ECO:0000256" key="5">
    <source>
        <dbReference type="ARBA" id="ARBA00022692"/>
    </source>
</evidence>
<reference evidence="14" key="1">
    <citation type="journal article" date="2017" name="Biotechnol. Biofuels">
        <title>Evaluation of environmental bacterial communities as a factor affecting the growth of duckweed Lemna minor.</title>
        <authorList>
            <person name="Ishizawa H."/>
            <person name="Kuroda M."/>
            <person name="Morikawa M."/>
            <person name="Ike M."/>
        </authorList>
    </citation>
    <scope>NUCLEOTIDE SEQUENCE [LARGE SCALE GENOMIC DNA]</scope>
    <source>
        <strain evidence="14">M6</strain>
    </source>
</reference>
<evidence type="ECO:0000313" key="13">
    <source>
        <dbReference type="EMBL" id="BBF80943.1"/>
    </source>
</evidence>
<dbReference type="InterPro" id="IPR001264">
    <property type="entry name" value="Glyco_trans_51"/>
</dbReference>
<comment type="function">
    <text evidence="11">Peptidoglycan polymerase that catalyzes glycan chain elongation from lipid-linked precursors.</text>
</comment>
<name>A0A3G9G718_9CAUL</name>
<dbReference type="InterPro" id="IPR023346">
    <property type="entry name" value="Lysozyme-like_dom_sf"/>
</dbReference>
<comment type="pathway">
    <text evidence="11">Cell wall biogenesis; peptidoglycan biosynthesis.</text>
</comment>
<evidence type="ECO:0000256" key="2">
    <source>
        <dbReference type="ARBA" id="ARBA00022519"/>
    </source>
</evidence>
<dbReference type="AlphaFoldDB" id="A0A3G9G718"/>
<dbReference type="GO" id="GO:0071555">
    <property type="term" value="P:cell wall organization"/>
    <property type="evidence" value="ECO:0007669"/>
    <property type="project" value="UniProtKB-KW"/>
</dbReference>
<protein>
    <recommendedName>
        <fullName evidence="11">Biosynthetic peptidoglycan transglycosylase</fullName>
        <ecNumber evidence="11">2.4.99.28</ecNumber>
    </recommendedName>
    <alternativeName>
        <fullName evidence="11">Glycan polymerase</fullName>
    </alternativeName>
    <alternativeName>
        <fullName evidence="11">Peptidoglycan glycosyltransferase MtgA</fullName>
        <shortName evidence="11">PGT</shortName>
    </alternativeName>
</protein>
<dbReference type="GO" id="GO:0008955">
    <property type="term" value="F:peptidoglycan glycosyltransferase activity"/>
    <property type="evidence" value="ECO:0007669"/>
    <property type="project" value="UniProtKB-UniRule"/>
</dbReference>
<keyword evidence="5 11" id="KW-0812">Transmembrane</keyword>
<dbReference type="InterPro" id="IPR011812">
    <property type="entry name" value="Pep_trsgly"/>
</dbReference>
<comment type="subcellular location">
    <subcellularLocation>
        <location evidence="11">Cell inner membrane</location>
        <topology evidence="11">Single-pass membrane protein</topology>
    </subcellularLocation>
</comment>
<dbReference type="GO" id="GO:0009252">
    <property type="term" value="P:peptidoglycan biosynthetic process"/>
    <property type="evidence" value="ECO:0007669"/>
    <property type="project" value="UniProtKB-UniRule"/>
</dbReference>
<organism evidence="13 14">
    <name type="scientific">Asticcacaulis excentricus</name>
    <dbReference type="NCBI Taxonomy" id="78587"/>
    <lineage>
        <taxon>Bacteria</taxon>
        <taxon>Pseudomonadati</taxon>
        <taxon>Pseudomonadota</taxon>
        <taxon>Alphaproteobacteria</taxon>
        <taxon>Caulobacterales</taxon>
        <taxon>Caulobacteraceae</taxon>
        <taxon>Asticcacaulis</taxon>
    </lineage>
</organism>